<keyword evidence="3" id="KW-0805">Transcription regulation</keyword>
<evidence type="ECO:0000259" key="6">
    <source>
        <dbReference type="PROSITE" id="PS50931"/>
    </source>
</evidence>
<dbReference type="InterPro" id="IPR005119">
    <property type="entry name" value="LysR_subst-bd"/>
</dbReference>
<dbReference type="GO" id="GO:0003677">
    <property type="term" value="F:DNA binding"/>
    <property type="evidence" value="ECO:0007669"/>
    <property type="project" value="UniProtKB-KW"/>
</dbReference>
<keyword evidence="5" id="KW-0804">Transcription</keyword>
<dbReference type="EMBL" id="FNHS01000005">
    <property type="protein sequence ID" value="SDN01852.1"/>
    <property type="molecule type" value="Genomic_DNA"/>
</dbReference>
<dbReference type="PROSITE" id="PS50931">
    <property type="entry name" value="HTH_LYSR"/>
    <property type="match status" value="1"/>
</dbReference>
<organism evidence="7 8">
    <name type="scientific">Methylobacterium phyllostachyos</name>
    <dbReference type="NCBI Taxonomy" id="582672"/>
    <lineage>
        <taxon>Bacteria</taxon>
        <taxon>Pseudomonadati</taxon>
        <taxon>Pseudomonadota</taxon>
        <taxon>Alphaproteobacteria</taxon>
        <taxon>Hyphomicrobiales</taxon>
        <taxon>Methylobacteriaceae</taxon>
        <taxon>Methylobacterium</taxon>
    </lineage>
</organism>
<dbReference type="InterPro" id="IPR037402">
    <property type="entry name" value="YidZ_PBP2"/>
</dbReference>
<dbReference type="SUPFAM" id="SSF46785">
    <property type="entry name" value="Winged helix' DNA-binding domain"/>
    <property type="match status" value="1"/>
</dbReference>
<evidence type="ECO:0000313" key="7">
    <source>
        <dbReference type="EMBL" id="SDN01852.1"/>
    </source>
</evidence>
<dbReference type="PANTHER" id="PTHR30118:SF15">
    <property type="entry name" value="TRANSCRIPTIONAL REGULATORY PROTEIN"/>
    <property type="match status" value="1"/>
</dbReference>
<dbReference type="InterPro" id="IPR036390">
    <property type="entry name" value="WH_DNA-bd_sf"/>
</dbReference>
<evidence type="ECO:0000256" key="2">
    <source>
        <dbReference type="ARBA" id="ARBA00022458"/>
    </source>
</evidence>
<evidence type="ECO:0000256" key="5">
    <source>
        <dbReference type="ARBA" id="ARBA00023163"/>
    </source>
</evidence>
<dbReference type="InterPro" id="IPR036388">
    <property type="entry name" value="WH-like_DNA-bd_sf"/>
</dbReference>
<dbReference type="Gene3D" id="3.40.190.10">
    <property type="entry name" value="Periplasmic binding protein-like II"/>
    <property type="match status" value="2"/>
</dbReference>
<dbReference type="AlphaFoldDB" id="A0A1G9XYF2"/>
<evidence type="ECO:0000256" key="4">
    <source>
        <dbReference type="ARBA" id="ARBA00023125"/>
    </source>
</evidence>
<reference evidence="8" key="1">
    <citation type="submission" date="2016-10" db="EMBL/GenBank/DDBJ databases">
        <authorList>
            <person name="Varghese N."/>
            <person name="Submissions S."/>
        </authorList>
    </citation>
    <scope>NUCLEOTIDE SEQUENCE [LARGE SCALE GENOMIC DNA]</scope>
    <source>
        <strain evidence="8">BL47</strain>
    </source>
</reference>
<dbReference type="SUPFAM" id="SSF53850">
    <property type="entry name" value="Periplasmic binding protein-like II"/>
    <property type="match status" value="1"/>
</dbReference>
<dbReference type="STRING" id="582672.SAMN05216360_10590"/>
<comment type="similarity">
    <text evidence="1">Belongs to the LysR transcriptional regulatory family.</text>
</comment>
<proteinExistence type="inferred from homology"/>
<feature type="domain" description="HTH lysR-type" evidence="6">
    <location>
        <begin position="9"/>
        <end position="66"/>
    </location>
</feature>
<keyword evidence="2" id="KW-0536">Nodulation</keyword>
<dbReference type="Pfam" id="PF00126">
    <property type="entry name" value="HTH_1"/>
    <property type="match status" value="1"/>
</dbReference>
<gene>
    <name evidence="7" type="ORF">SAMN05216360_10590</name>
</gene>
<dbReference type="PANTHER" id="PTHR30118">
    <property type="entry name" value="HTH-TYPE TRANSCRIPTIONAL REGULATOR LEUO-RELATED"/>
    <property type="match status" value="1"/>
</dbReference>
<evidence type="ECO:0000256" key="3">
    <source>
        <dbReference type="ARBA" id="ARBA00023015"/>
    </source>
</evidence>
<evidence type="ECO:0000313" key="8">
    <source>
        <dbReference type="Proteomes" id="UP000198704"/>
    </source>
</evidence>
<dbReference type="InterPro" id="IPR050389">
    <property type="entry name" value="LysR-type_TF"/>
</dbReference>
<dbReference type="GO" id="GO:0003700">
    <property type="term" value="F:DNA-binding transcription factor activity"/>
    <property type="evidence" value="ECO:0007669"/>
    <property type="project" value="InterPro"/>
</dbReference>
<keyword evidence="4 7" id="KW-0238">DNA-binding</keyword>
<dbReference type="Pfam" id="PF03466">
    <property type="entry name" value="LysR_substrate"/>
    <property type="match status" value="1"/>
</dbReference>
<keyword evidence="8" id="KW-1185">Reference proteome</keyword>
<dbReference type="OrthoDB" id="8339333at2"/>
<dbReference type="InterPro" id="IPR000847">
    <property type="entry name" value="LysR_HTH_N"/>
</dbReference>
<accession>A0A1G9XYF2</accession>
<name>A0A1G9XYF2_9HYPH</name>
<dbReference type="CDD" id="cd08417">
    <property type="entry name" value="PBP2_Nitroaromatics_like"/>
    <property type="match status" value="1"/>
</dbReference>
<evidence type="ECO:0000256" key="1">
    <source>
        <dbReference type="ARBA" id="ARBA00009437"/>
    </source>
</evidence>
<dbReference type="PRINTS" id="PR00039">
    <property type="entry name" value="HTHLYSR"/>
</dbReference>
<dbReference type="Proteomes" id="UP000198704">
    <property type="component" value="Unassembled WGS sequence"/>
</dbReference>
<dbReference type="Gene3D" id="1.10.10.10">
    <property type="entry name" value="Winged helix-like DNA-binding domain superfamily/Winged helix DNA-binding domain"/>
    <property type="match status" value="1"/>
</dbReference>
<sequence>MSPRHVSERDLRLFLVLDALLDHRSVTQAASALGLTQSAISHSLRALRRRFGDPLLVRVGNTLCPTPRALALRPGLSLGLSELERVLGQEPTFDPAHSTRCFSLATPDYPQFTVLPELFGRIRREAPGLDFQVRPIGQGLAEDLASGSLDLVLAGAEVEQQLALDRALMRVRVISEPFRCVVRRGHPALAAPLDLDAYTTLPHLLVSTGGDRTGIVDIALAAVGQRRRVAMTVPSFPAAIWMVAASDLIATLPKAITDRASRHDVEVREPPILLPPSDAYLWWHPRFQHDPGHSWWRQTLSNALGGSTLQEPTCQTNHLDEA</sequence>
<protein>
    <submittedName>
        <fullName evidence="7">DNA-binding transcriptional regulator, LysR family</fullName>
    </submittedName>
</protein>